<dbReference type="InterPro" id="IPR020541">
    <property type="entry name" value="Chorismate_synthase_CS"/>
</dbReference>
<name>A0A2U1E2I4_9FIRM</name>
<sequence>MSFSIGKVVKFNIFGASHDICVGGSLEGLPAGTKIDFEKIKSNLERRRPSLKGETKRVEKDDFLFVSGLEDGHTTEAPFTFAIKNEDIKPEDYEEISNIFRPGHADYSKYVKYNGNAFKTGGGIFSGRMTAPIVVAGTVVRDILLKMGITLESNTIFGESGTGAKIKVSVHGVKAGVGEPFFDSFESEIAHAMFSIPAVKGVNFGEIENLYNKKIEDIYEEYEIKDGEPKLKHNYWGGVDGGITNGEEIYFYILLKPIQTHDFSIQTVDKEYNEVKTKFEGRHDKNISKRVQVVLESMTAIVLYDLIRRGSK</sequence>
<accession>A0A2U1E2I4</accession>
<dbReference type="EMBL" id="QEKV01000008">
    <property type="protein sequence ID" value="PVY93909.1"/>
    <property type="molecule type" value="Genomic_DNA"/>
</dbReference>
<keyword evidence="13" id="KW-1185">Reference proteome</keyword>
<evidence type="ECO:0000256" key="10">
    <source>
        <dbReference type="ARBA" id="ARBA00023141"/>
    </source>
</evidence>
<evidence type="ECO:0000256" key="7">
    <source>
        <dbReference type="ARBA" id="ARBA00022643"/>
    </source>
</evidence>
<dbReference type="GO" id="GO:0008652">
    <property type="term" value="P:amino acid biosynthetic process"/>
    <property type="evidence" value="ECO:0007669"/>
    <property type="project" value="UniProtKB-KW"/>
</dbReference>
<dbReference type="AlphaFoldDB" id="A0A2U1E2I4"/>
<evidence type="ECO:0000256" key="4">
    <source>
        <dbReference type="ARBA" id="ARBA00013036"/>
    </source>
</evidence>
<dbReference type="GO" id="GO:0010181">
    <property type="term" value="F:FMN binding"/>
    <property type="evidence" value="ECO:0007669"/>
    <property type="project" value="TreeGrafter"/>
</dbReference>
<dbReference type="UniPathway" id="UPA00053">
    <property type="reaction ID" value="UER00090"/>
</dbReference>
<dbReference type="PANTHER" id="PTHR21085:SF0">
    <property type="entry name" value="CHORISMATE SYNTHASE"/>
    <property type="match status" value="1"/>
</dbReference>
<dbReference type="PROSITE" id="PS00788">
    <property type="entry name" value="CHORISMATE_SYNTHASE_2"/>
    <property type="match status" value="1"/>
</dbReference>
<keyword evidence="11" id="KW-0456">Lyase</keyword>
<protein>
    <recommendedName>
        <fullName evidence="4">chorismate synthase</fullName>
        <ecNumber evidence="4">4.2.3.5</ecNumber>
    </recommendedName>
</protein>
<dbReference type="Gene3D" id="3.60.150.10">
    <property type="entry name" value="Chorismate synthase AroC"/>
    <property type="match status" value="2"/>
</dbReference>
<dbReference type="EC" id="4.2.3.5" evidence="4"/>
<evidence type="ECO:0000313" key="13">
    <source>
        <dbReference type="Proteomes" id="UP000245793"/>
    </source>
</evidence>
<evidence type="ECO:0000256" key="3">
    <source>
        <dbReference type="ARBA" id="ARBA00008014"/>
    </source>
</evidence>
<organism evidence="12 13">
    <name type="scientific">Ezakiella coagulans</name>
    <dbReference type="NCBI Taxonomy" id="46507"/>
    <lineage>
        <taxon>Bacteria</taxon>
        <taxon>Bacillati</taxon>
        <taxon>Bacillota</taxon>
        <taxon>Tissierellia</taxon>
        <taxon>Ezakiella</taxon>
    </lineage>
</organism>
<comment type="cofactor">
    <cofactor evidence="1">
        <name>FMNH2</name>
        <dbReference type="ChEBI" id="CHEBI:57618"/>
    </cofactor>
</comment>
<keyword evidence="9" id="KW-0521">NADP</keyword>
<dbReference type="Pfam" id="PF01264">
    <property type="entry name" value="Chorismate_synt"/>
    <property type="match status" value="2"/>
</dbReference>
<keyword evidence="10" id="KW-0057">Aromatic amino acid biosynthesis</keyword>
<evidence type="ECO:0000256" key="9">
    <source>
        <dbReference type="ARBA" id="ARBA00022857"/>
    </source>
</evidence>
<dbReference type="GO" id="GO:0004107">
    <property type="term" value="F:chorismate synthase activity"/>
    <property type="evidence" value="ECO:0007669"/>
    <property type="project" value="UniProtKB-EC"/>
</dbReference>
<dbReference type="RefSeq" id="WP_116480381.1">
    <property type="nucleotide sequence ID" value="NZ_QEKV01000008.1"/>
</dbReference>
<keyword evidence="5" id="KW-0028">Amino-acid biosynthesis</keyword>
<evidence type="ECO:0000313" key="12">
    <source>
        <dbReference type="EMBL" id="PVY93909.1"/>
    </source>
</evidence>
<keyword evidence="7" id="KW-0288">FMN</keyword>
<keyword evidence="8" id="KW-0274">FAD</keyword>
<comment type="pathway">
    <text evidence="2">Metabolic intermediate biosynthesis; chorismate biosynthesis; chorismate from D-erythrose 4-phosphate and phosphoenolpyruvate: step 7/7.</text>
</comment>
<dbReference type="PANTHER" id="PTHR21085">
    <property type="entry name" value="CHORISMATE SYNTHASE"/>
    <property type="match status" value="1"/>
</dbReference>
<gene>
    <name evidence="12" type="ORF">C7381_10843</name>
</gene>
<reference evidence="12 13" key="1">
    <citation type="submission" date="2018-04" db="EMBL/GenBank/DDBJ databases">
        <title>Genomic Encyclopedia of Type Strains, Phase IV (KMG-IV): sequencing the most valuable type-strain genomes for metagenomic binning, comparative biology and taxonomic classification.</title>
        <authorList>
            <person name="Goeker M."/>
        </authorList>
    </citation>
    <scope>NUCLEOTIDE SEQUENCE [LARGE SCALE GENOMIC DNA]</scope>
    <source>
        <strain evidence="12 13">DSM 20705</strain>
    </source>
</reference>
<dbReference type="GO" id="GO:0009423">
    <property type="term" value="P:chorismate biosynthetic process"/>
    <property type="evidence" value="ECO:0007669"/>
    <property type="project" value="UniProtKB-UniPathway"/>
</dbReference>
<dbReference type="InterPro" id="IPR000453">
    <property type="entry name" value="Chorismate_synth"/>
</dbReference>
<comment type="caution">
    <text evidence="12">The sequence shown here is derived from an EMBL/GenBank/DDBJ whole genome shotgun (WGS) entry which is preliminary data.</text>
</comment>
<dbReference type="InterPro" id="IPR035904">
    <property type="entry name" value="Chorismate_synth_AroC_sf"/>
</dbReference>
<evidence type="ECO:0000256" key="2">
    <source>
        <dbReference type="ARBA" id="ARBA00005044"/>
    </source>
</evidence>
<evidence type="ECO:0000256" key="5">
    <source>
        <dbReference type="ARBA" id="ARBA00022605"/>
    </source>
</evidence>
<dbReference type="PIRSF" id="PIRSF001456">
    <property type="entry name" value="Chorismate_synth"/>
    <property type="match status" value="1"/>
</dbReference>
<dbReference type="GO" id="GO:0009073">
    <property type="term" value="P:aromatic amino acid family biosynthetic process"/>
    <property type="evidence" value="ECO:0007669"/>
    <property type="project" value="UniProtKB-KW"/>
</dbReference>
<keyword evidence="6" id="KW-0285">Flavoprotein</keyword>
<evidence type="ECO:0000256" key="8">
    <source>
        <dbReference type="ARBA" id="ARBA00022827"/>
    </source>
</evidence>
<dbReference type="GO" id="GO:0005829">
    <property type="term" value="C:cytosol"/>
    <property type="evidence" value="ECO:0007669"/>
    <property type="project" value="TreeGrafter"/>
</dbReference>
<evidence type="ECO:0000256" key="11">
    <source>
        <dbReference type="ARBA" id="ARBA00023239"/>
    </source>
</evidence>
<dbReference type="SUPFAM" id="SSF103263">
    <property type="entry name" value="Chorismate synthase, AroC"/>
    <property type="match status" value="1"/>
</dbReference>
<evidence type="ECO:0000256" key="6">
    <source>
        <dbReference type="ARBA" id="ARBA00022630"/>
    </source>
</evidence>
<proteinExistence type="inferred from homology"/>
<evidence type="ECO:0000256" key="1">
    <source>
        <dbReference type="ARBA" id="ARBA00001914"/>
    </source>
</evidence>
<dbReference type="Proteomes" id="UP000245793">
    <property type="component" value="Unassembled WGS sequence"/>
</dbReference>
<comment type="similarity">
    <text evidence="3">Belongs to the chorismate synthase family.</text>
</comment>